<dbReference type="EMBL" id="JBBBZM010000062">
    <property type="protein sequence ID" value="KAL0635825.1"/>
    <property type="molecule type" value="Genomic_DNA"/>
</dbReference>
<organism evidence="8 9">
    <name type="scientific">Discina gigas</name>
    <dbReference type="NCBI Taxonomy" id="1032678"/>
    <lineage>
        <taxon>Eukaryota</taxon>
        <taxon>Fungi</taxon>
        <taxon>Dikarya</taxon>
        <taxon>Ascomycota</taxon>
        <taxon>Pezizomycotina</taxon>
        <taxon>Pezizomycetes</taxon>
        <taxon>Pezizales</taxon>
        <taxon>Discinaceae</taxon>
        <taxon>Discina</taxon>
    </lineage>
</organism>
<keyword evidence="9" id="KW-1185">Reference proteome</keyword>
<keyword evidence="4 7" id="KW-0812">Transmembrane</keyword>
<dbReference type="InterPro" id="IPR052031">
    <property type="entry name" value="Membrane_Transporter-Flippase"/>
</dbReference>
<evidence type="ECO:0000256" key="3">
    <source>
        <dbReference type="ARBA" id="ARBA00022475"/>
    </source>
</evidence>
<reference evidence="8 9" key="1">
    <citation type="submission" date="2024-02" db="EMBL/GenBank/DDBJ databases">
        <title>Discinaceae phylogenomics.</title>
        <authorList>
            <person name="Dirks A.C."/>
            <person name="James T.Y."/>
        </authorList>
    </citation>
    <scope>NUCLEOTIDE SEQUENCE [LARGE SCALE GENOMIC DNA]</scope>
    <source>
        <strain evidence="8 9">ACD0624</strain>
    </source>
</reference>
<feature type="transmembrane region" description="Helical" evidence="7">
    <location>
        <begin position="133"/>
        <end position="156"/>
    </location>
</feature>
<evidence type="ECO:0000256" key="7">
    <source>
        <dbReference type="SAM" id="Phobius"/>
    </source>
</evidence>
<accession>A0ABR3GIR0</accession>
<dbReference type="Proteomes" id="UP001447188">
    <property type="component" value="Unassembled WGS sequence"/>
</dbReference>
<evidence type="ECO:0000256" key="6">
    <source>
        <dbReference type="ARBA" id="ARBA00023136"/>
    </source>
</evidence>
<feature type="transmembrane region" description="Helical" evidence="7">
    <location>
        <begin position="306"/>
        <end position="328"/>
    </location>
</feature>
<feature type="transmembrane region" description="Helical" evidence="7">
    <location>
        <begin position="176"/>
        <end position="197"/>
    </location>
</feature>
<keyword evidence="5 7" id="KW-1133">Transmembrane helix</keyword>
<evidence type="ECO:0000256" key="4">
    <source>
        <dbReference type="ARBA" id="ARBA00022692"/>
    </source>
</evidence>
<evidence type="ECO:0000256" key="1">
    <source>
        <dbReference type="ARBA" id="ARBA00004651"/>
    </source>
</evidence>
<evidence type="ECO:0000313" key="9">
    <source>
        <dbReference type="Proteomes" id="UP001447188"/>
    </source>
</evidence>
<feature type="transmembrane region" description="Helical" evidence="7">
    <location>
        <begin position="412"/>
        <end position="435"/>
    </location>
</feature>
<gene>
    <name evidence="8" type="ORF">Q9L58_005259</name>
</gene>
<name>A0ABR3GIR0_9PEZI</name>
<feature type="transmembrane region" description="Helical" evidence="7">
    <location>
        <begin position="60"/>
        <end position="78"/>
    </location>
</feature>
<feature type="transmembrane region" description="Helical" evidence="7">
    <location>
        <begin position="209"/>
        <end position="230"/>
    </location>
</feature>
<comment type="subcellular location">
    <subcellularLocation>
        <location evidence="1">Cell membrane</location>
        <topology evidence="1">Multi-pass membrane protein</topology>
    </subcellularLocation>
</comment>
<feature type="transmembrane region" description="Helical" evidence="7">
    <location>
        <begin position="242"/>
        <end position="262"/>
    </location>
</feature>
<evidence type="ECO:0000256" key="5">
    <source>
        <dbReference type="ARBA" id="ARBA00022989"/>
    </source>
</evidence>
<sequence>MAGGSSGTGSGATTHRHRYRTVPVSDMADNDGFKIPTADVDGLSDEENLGKRGWWTRERYPGALLFNICSFILPALYGTLSKLWIAQIDSKMVVTTDLYTYIGVVTEVINEGLPRAAFLIIGDRDSRTITSRIGLSNTLVIFQMILGTIMSVAIAASAESFAKAFVPIEVRNESLQYIRISAFSSLFGAVDVAGLWLMKEMERPDVPLVISSVKIAFNIILDILLLSKIRVGHMDVDVNTQAIIRLSCDAAGAAAGVGFFLYQANILFQNRPIEEVESRKPSRWALWTLARQGCYTFTESLIRNVLYLWLISGIVAMGSDYATAWGVFNTIRWGLIMVPVQALEATSCTFIGHSWGFWRARVGPDNKRPKASWRDLIDITAYMWKTIDWCYIFYAVSTQLASILLATKPRWYLFQSLCSNIFWVLPWAIVVAKIGLDKDTAWKWHSIIFGGSLVVSFIIIVFVLAAWGWRLNRGLSKMSPLTTAPLTGFSG</sequence>
<feature type="transmembrane region" description="Helical" evidence="7">
    <location>
        <begin position="447"/>
        <end position="469"/>
    </location>
</feature>
<keyword evidence="3" id="KW-1003">Cell membrane</keyword>
<evidence type="ECO:0000256" key="2">
    <source>
        <dbReference type="ARBA" id="ARBA00022448"/>
    </source>
</evidence>
<feature type="transmembrane region" description="Helical" evidence="7">
    <location>
        <begin position="389"/>
        <end position="406"/>
    </location>
</feature>
<dbReference type="PANTHER" id="PTHR43549:SF2">
    <property type="entry name" value="MULTIDRUG RESISTANCE PROTEIN NORM-RELATED"/>
    <property type="match status" value="1"/>
</dbReference>
<dbReference type="PANTHER" id="PTHR43549">
    <property type="entry name" value="MULTIDRUG RESISTANCE PROTEIN YPNP-RELATED"/>
    <property type="match status" value="1"/>
</dbReference>
<evidence type="ECO:0000313" key="8">
    <source>
        <dbReference type="EMBL" id="KAL0635825.1"/>
    </source>
</evidence>
<proteinExistence type="predicted"/>
<keyword evidence="2" id="KW-0813">Transport</keyword>
<protein>
    <submittedName>
        <fullName evidence="8">Uncharacterized protein</fullName>
    </submittedName>
</protein>
<comment type="caution">
    <text evidence="8">The sequence shown here is derived from an EMBL/GenBank/DDBJ whole genome shotgun (WGS) entry which is preliminary data.</text>
</comment>
<keyword evidence="6 7" id="KW-0472">Membrane</keyword>